<dbReference type="GO" id="GO:0005886">
    <property type="term" value="C:plasma membrane"/>
    <property type="evidence" value="ECO:0007669"/>
    <property type="project" value="TreeGrafter"/>
</dbReference>
<dbReference type="PROSITE" id="PS51485">
    <property type="entry name" value="PHYTOCYANIN"/>
    <property type="match status" value="1"/>
</dbReference>
<sequence length="128" mass="14218">MAIAKPEELLLMFLILTTLYGTSISTFYKVGDSAGWSIPGSSDYRSWSSSKTFVVGDTILFQYDQQLHNVLLVHLHDYHSCNVNTPIATYTTGNDSFFIGKHGHYLFICGIPGHCEAGQKLDVRVPNS</sequence>
<dbReference type="Gene3D" id="2.60.40.420">
    <property type="entry name" value="Cupredoxins - blue copper proteins"/>
    <property type="match status" value="1"/>
</dbReference>
<dbReference type="InterPro" id="IPR003245">
    <property type="entry name" value="Phytocyanin_dom"/>
</dbReference>
<accession>A0AAV3RMZ6</accession>
<gene>
    <name evidence="5" type="ORF">LIER_28816</name>
</gene>
<dbReference type="Pfam" id="PF02298">
    <property type="entry name" value="Cu_bind_like"/>
    <property type="match status" value="1"/>
</dbReference>
<keyword evidence="2" id="KW-0186">Copper</keyword>
<dbReference type="GO" id="GO:0009055">
    <property type="term" value="F:electron transfer activity"/>
    <property type="evidence" value="ECO:0007669"/>
    <property type="project" value="InterPro"/>
</dbReference>
<comment type="caution">
    <text evidence="5">The sequence shown here is derived from an EMBL/GenBank/DDBJ whole genome shotgun (WGS) entry which is preliminary data.</text>
</comment>
<evidence type="ECO:0000256" key="3">
    <source>
        <dbReference type="ARBA" id="ARBA00023180"/>
    </source>
</evidence>
<keyword evidence="3" id="KW-0325">Glycoprotein</keyword>
<keyword evidence="6" id="KW-1185">Reference proteome</keyword>
<dbReference type="GO" id="GO:0046872">
    <property type="term" value="F:metal ion binding"/>
    <property type="evidence" value="ECO:0007669"/>
    <property type="project" value="UniProtKB-KW"/>
</dbReference>
<dbReference type="Proteomes" id="UP001454036">
    <property type="component" value="Unassembled WGS sequence"/>
</dbReference>
<keyword evidence="1" id="KW-0479">Metal-binding</keyword>
<evidence type="ECO:0000256" key="2">
    <source>
        <dbReference type="ARBA" id="ARBA00023008"/>
    </source>
</evidence>
<evidence type="ECO:0000313" key="6">
    <source>
        <dbReference type="Proteomes" id="UP001454036"/>
    </source>
</evidence>
<dbReference type="EMBL" id="BAABME010009723">
    <property type="protein sequence ID" value="GAA0175692.1"/>
    <property type="molecule type" value="Genomic_DNA"/>
</dbReference>
<protein>
    <recommendedName>
        <fullName evidence="4">Phytocyanin domain-containing protein</fullName>
    </recommendedName>
</protein>
<dbReference type="InterPro" id="IPR039391">
    <property type="entry name" value="Phytocyanin-like"/>
</dbReference>
<feature type="domain" description="Phytocyanin" evidence="4">
    <location>
        <begin position="26"/>
        <end position="127"/>
    </location>
</feature>
<dbReference type="AlphaFoldDB" id="A0AAV3RMZ6"/>
<evidence type="ECO:0000259" key="4">
    <source>
        <dbReference type="PROSITE" id="PS51485"/>
    </source>
</evidence>
<name>A0AAV3RMZ6_LITER</name>
<evidence type="ECO:0000256" key="1">
    <source>
        <dbReference type="ARBA" id="ARBA00022723"/>
    </source>
</evidence>
<dbReference type="FunFam" id="2.60.40.420:FF:000003">
    <property type="entry name" value="Blue copper"/>
    <property type="match status" value="1"/>
</dbReference>
<dbReference type="InterPro" id="IPR028871">
    <property type="entry name" value="BlueCu_1_BS"/>
</dbReference>
<dbReference type="PROSITE" id="PS00196">
    <property type="entry name" value="COPPER_BLUE"/>
    <property type="match status" value="1"/>
</dbReference>
<dbReference type="SUPFAM" id="SSF49503">
    <property type="entry name" value="Cupredoxins"/>
    <property type="match status" value="1"/>
</dbReference>
<reference evidence="5 6" key="1">
    <citation type="submission" date="2024-01" db="EMBL/GenBank/DDBJ databases">
        <title>The complete chloroplast genome sequence of Lithospermum erythrorhizon: insights into the phylogenetic relationship among Boraginaceae species and the maternal lineages of purple gromwells.</title>
        <authorList>
            <person name="Okada T."/>
            <person name="Watanabe K."/>
        </authorList>
    </citation>
    <scope>NUCLEOTIDE SEQUENCE [LARGE SCALE GENOMIC DNA]</scope>
</reference>
<dbReference type="PANTHER" id="PTHR33021:SF339">
    <property type="entry name" value="OS07G0570600 PROTEIN"/>
    <property type="match status" value="1"/>
</dbReference>
<organism evidence="5 6">
    <name type="scientific">Lithospermum erythrorhizon</name>
    <name type="common">Purple gromwell</name>
    <name type="synonym">Lithospermum officinale var. erythrorhizon</name>
    <dbReference type="NCBI Taxonomy" id="34254"/>
    <lineage>
        <taxon>Eukaryota</taxon>
        <taxon>Viridiplantae</taxon>
        <taxon>Streptophyta</taxon>
        <taxon>Embryophyta</taxon>
        <taxon>Tracheophyta</taxon>
        <taxon>Spermatophyta</taxon>
        <taxon>Magnoliopsida</taxon>
        <taxon>eudicotyledons</taxon>
        <taxon>Gunneridae</taxon>
        <taxon>Pentapetalae</taxon>
        <taxon>asterids</taxon>
        <taxon>lamiids</taxon>
        <taxon>Boraginales</taxon>
        <taxon>Boraginaceae</taxon>
        <taxon>Boraginoideae</taxon>
        <taxon>Lithospermeae</taxon>
        <taxon>Lithospermum</taxon>
    </lineage>
</organism>
<proteinExistence type="predicted"/>
<dbReference type="PANTHER" id="PTHR33021">
    <property type="entry name" value="BLUE COPPER PROTEIN"/>
    <property type="match status" value="1"/>
</dbReference>
<dbReference type="InterPro" id="IPR008972">
    <property type="entry name" value="Cupredoxin"/>
</dbReference>
<evidence type="ECO:0000313" key="5">
    <source>
        <dbReference type="EMBL" id="GAA0175692.1"/>
    </source>
</evidence>